<evidence type="ECO:0000313" key="5">
    <source>
        <dbReference type="Proteomes" id="UP000243975"/>
    </source>
</evidence>
<feature type="domain" description="DUF7725" evidence="3">
    <location>
        <begin position="590"/>
        <end position="667"/>
    </location>
</feature>
<feature type="region of interest" description="Disordered" evidence="2">
    <location>
        <begin position="14"/>
        <end position="52"/>
    </location>
</feature>
<comment type="caution">
    <text evidence="4">The sequence shown here is derived from an EMBL/GenBank/DDBJ whole genome shotgun (WGS) entry which is preliminary data.</text>
</comment>
<dbReference type="PANTHER" id="PTHR35766:SF1">
    <property type="entry name" value="OS08G0543600 PROTEIN"/>
    <property type="match status" value="1"/>
</dbReference>
<dbReference type="AlphaFoldDB" id="A0A118K4K7"/>
<dbReference type="Gramene" id="KVI07592">
    <property type="protein sequence ID" value="KVI07592"/>
    <property type="gene ID" value="Ccrd_014016"/>
</dbReference>
<feature type="compositionally biased region" description="Polar residues" evidence="2">
    <location>
        <begin position="1099"/>
        <end position="1116"/>
    </location>
</feature>
<accession>A0A118K4K7</accession>
<feature type="region of interest" description="Disordered" evidence="2">
    <location>
        <begin position="336"/>
        <end position="358"/>
    </location>
</feature>
<feature type="coiled-coil region" evidence="1">
    <location>
        <begin position="137"/>
        <end position="230"/>
    </location>
</feature>
<feature type="region of interest" description="Disordered" evidence="2">
    <location>
        <begin position="782"/>
        <end position="809"/>
    </location>
</feature>
<keyword evidence="5" id="KW-1185">Reference proteome</keyword>
<feature type="coiled-coil region" evidence="1">
    <location>
        <begin position="899"/>
        <end position="992"/>
    </location>
</feature>
<dbReference type="InterPro" id="IPR056142">
    <property type="entry name" value="DUF7725"/>
</dbReference>
<dbReference type="EMBL" id="LEKV01001501">
    <property type="protein sequence ID" value="KVI07592.1"/>
    <property type="molecule type" value="Genomic_DNA"/>
</dbReference>
<feature type="compositionally biased region" description="Polar residues" evidence="2">
    <location>
        <begin position="336"/>
        <end position="348"/>
    </location>
</feature>
<dbReference type="Proteomes" id="UP000243975">
    <property type="component" value="Unassembled WGS sequence"/>
</dbReference>
<evidence type="ECO:0000313" key="4">
    <source>
        <dbReference type="EMBL" id="KVI07592.1"/>
    </source>
</evidence>
<evidence type="ECO:0000256" key="2">
    <source>
        <dbReference type="SAM" id="MobiDB-lite"/>
    </source>
</evidence>
<evidence type="ECO:0000256" key="1">
    <source>
        <dbReference type="SAM" id="Coils"/>
    </source>
</evidence>
<name>A0A118K4K7_CYNCS</name>
<protein>
    <recommendedName>
        <fullName evidence="3">DUF7725 domain-containing protein</fullName>
    </recommendedName>
</protein>
<sequence>MEAAASVAVAARGVSITMPSSQSQSSRKEWRVVSDHPVQSSGNEEVDRSKLGQGDERLMYEGREPVNVDFFSISVDGGSDHELHLDDVVKQREQLQHLEVNLKARLIARSEVMGMQERFDSQIKEQITATVKLQEQLHEREKAIMDLQRTLDDKDKELHAIRIDHEAAWAKEDLLREQNKELATFRRERDNSEAERAQHLKKIHDLQEHIQEKERQFIELQEQHRVAQETLIYKDEKIREAQAWIARVQEMDALQSTTNHSLQAELRERTEQYNQLWIGCQRQYDVCQFSEMERLHMHTLQQLEIELSEARERSGTYSDGSRTTQTHVKDTSHFLHSNGSQLEASGGSSPAGDSRGLQNGDAEIVSAQTDNIPAVQMAPQSLHGLPTYFPPGQLAALHPFILHHQGLPQNANSHLVQSHVGQFHSVPANSSLPHWQNQQAFTESLQMQNHEQYPSHNDQNSLRPETNYNYEASVDGQALRSDFLDSDISQGLEAHSQSLQQISSQFHASLRLNHSDNVHQEINGNFLSNHGSEVQNSTTEFLGSAAIASEVICSVKASDPTVNKATTPEGYVSTGQKSPLLGGKTADMALFDEETLLACVVRTIPPGPGGRIQISSTVSNNCLLSRLNKMLAPLHWSDYENKHGKLDVFLGSHPELFVMEGDHIQVREGAQEIIAAMVAHAKVRLKLAMEAGVKAALSRWFSAVYITVVNGHHPETHLCLKLWLLLPKLQPGCFLPSLPLPLGFSTPKELIGVDGGCKFDFSMEAAASVAVAARGVSLTMPSSQSQSSRKEWRVVSDHPVQSSGNEEMDRSKLVQGDERLIYEGREPVNVDFFSITVDGCSDHELHLDDVVKQREQLQHLEVNLKARLIARSEVMGMQERFDSQIKEHITATVKLQEQLHEREKAIMDLQRTLDDKDEELHAIRLDHEAAWAKEDLLREQNKELATFRRERDNSEAERAQHLKKIHDLQEHVQEKERQFIELQEQHRVAQETLIYKDEKIREAQAWIARVQEMDALQSTTNHSLQAELRERTEQYNQLWIGCQRQVVFSCRSDIAVYRDLLILVTLLYDHRQFSEMERLHLHTLQQLEIELSEARERSGTYSDGSRTTQTNVKDTSHFLHSNGSQLEASGGSSPAGDSRGLQNGDAEIVSAQVDAGIFCLIFMIKLIHNFGFQVRVNI</sequence>
<dbReference type="Pfam" id="PF24851">
    <property type="entry name" value="DUF7725"/>
    <property type="match status" value="1"/>
</dbReference>
<keyword evidence="1" id="KW-0175">Coiled coil</keyword>
<dbReference type="PANTHER" id="PTHR35766">
    <property type="entry name" value="OS08G0543600 PROTEIN"/>
    <property type="match status" value="1"/>
</dbReference>
<evidence type="ECO:0000259" key="3">
    <source>
        <dbReference type="Pfam" id="PF24851"/>
    </source>
</evidence>
<reference evidence="4 5" key="1">
    <citation type="journal article" date="2016" name="Sci. Rep.">
        <title>The genome sequence of the outbreeding globe artichoke constructed de novo incorporating a phase-aware low-pass sequencing strategy of F1 progeny.</title>
        <authorList>
            <person name="Scaglione D."/>
            <person name="Reyes-Chin-Wo S."/>
            <person name="Acquadro A."/>
            <person name="Froenicke L."/>
            <person name="Portis E."/>
            <person name="Beitel C."/>
            <person name="Tirone M."/>
            <person name="Mauro R."/>
            <person name="Lo Monaco A."/>
            <person name="Mauromicale G."/>
            <person name="Faccioli P."/>
            <person name="Cattivelli L."/>
            <person name="Rieseberg L."/>
            <person name="Michelmore R."/>
            <person name="Lanteri S."/>
        </authorList>
    </citation>
    <scope>NUCLEOTIDE SEQUENCE [LARGE SCALE GENOMIC DNA]</scope>
    <source>
        <strain evidence="4">2C</strain>
    </source>
</reference>
<dbReference type="STRING" id="59895.A0A118K4K7"/>
<organism evidence="4 5">
    <name type="scientific">Cynara cardunculus var. scolymus</name>
    <name type="common">Globe artichoke</name>
    <name type="synonym">Cynara scolymus</name>
    <dbReference type="NCBI Taxonomy" id="59895"/>
    <lineage>
        <taxon>Eukaryota</taxon>
        <taxon>Viridiplantae</taxon>
        <taxon>Streptophyta</taxon>
        <taxon>Embryophyta</taxon>
        <taxon>Tracheophyta</taxon>
        <taxon>Spermatophyta</taxon>
        <taxon>Magnoliopsida</taxon>
        <taxon>eudicotyledons</taxon>
        <taxon>Gunneridae</taxon>
        <taxon>Pentapetalae</taxon>
        <taxon>asterids</taxon>
        <taxon>campanulids</taxon>
        <taxon>Asterales</taxon>
        <taxon>Asteraceae</taxon>
        <taxon>Carduoideae</taxon>
        <taxon>Cardueae</taxon>
        <taxon>Carduinae</taxon>
        <taxon>Cynara</taxon>
    </lineage>
</organism>
<gene>
    <name evidence="4" type="ORF">Ccrd_014016</name>
</gene>
<feature type="region of interest" description="Disordered" evidence="2">
    <location>
        <begin position="1095"/>
        <end position="1116"/>
    </location>
</feature>
<proteinExistence type="predicted"/>